<organism evidence="2 3">
    <name type="scientific">Desulfolutivibrio sulfodismutans</name>
    <dbReference type="NCBI Taxonomy" id="63561"/>
    <lineage>
        <taxon>Bacteria</taxon>
        <taxon>Pseudomonadati</taxon>
        <taxon>Thermodesulfobacteriota</taxon>
        <taxon>Desulfovibrionia</taxon>
        <taxon>Desulfovibrionales</taxon>
        <taxon>Desulfovibrionaceae</taxon>
        <taxon>Desulfolutivibrio</taxon>
    </lineage>
</organism>
<gene>
    <name evidence="2" type="ORF">G3N56_16080</name>
</gene>
<evidence type="ECO:0000313" key="2">
    <source>
        <dbReference type="EMBL" id="NDY58252.1"/>
    </source>
</evidence>
<dbReference type="EMBL" id="JAAGRQ010000086">
    <property type="protein sequence ID" value="NDY58252.1"/>
    <property type="molecule type" value="Genomic_DNA"/>
</dbReference>
<name>A0A7K3NPW7_9BACT</name>
<dbReference type="RefSeq" id="WP_163303326.1">
    <property type="nucleotide sequence ID" value="NZ_JAAGRQ010000086.1"/>
</dbReference>
<comment type="caution">
    <text evidence="2">The sequence shown here is derived from an EMBL/GenBank/DDBJ whole genome shotgun (WGS) entry which is preliminary data.</text>
</comment>
<keyword evidence="3" id="KW-1185">Reference proteome</keyword>
<dbReference type="InterPro" id="IPR027598">
    <property type="entry name" value="Amphi-Trp_dom"/>
</dbReference>
<evidence type="ECO:0000259" key="1">
    <source>
        <dbReference type="Pfam" id="PF20068"/>
    </source>
</evidence>
<evidence type="ECO:0000313" key="3">
    <source>
        <dbReference type="Proteomes" id="UP000469724"/>
    </source>
</evidence>
<sequence>MAKNKVKMEGMLELREVVARLEDVVSNLKAGSICMTVGEDCVTLRPTSIVSISMKASQKKDKEKFTLELSWKTGRDAELAPEARITGAGFAD</sequence>
<accession>A0A7K3NPW7</accession>
<protein>
    <submittedName>
        <fullName evidence="2">Amphi-Trp domain-containing protein</fullName>
    </submittedName>
</protein>
<feature type="domain" description="Amphi-Trp" evidence="1">
    <location>
        <begin position="5"/>
        <end position="78"/>
    </location>
</feature>
<dbReference type="AlphaFoldDB" id="A0A7K3NPW7"/>
<dbReference type="NCBIfam" id="TIGR04354">
    <property type="entry name" value="amphi-Trp"/>
    <property type="match status" value="1"/>
</dbReference>
<proteinExistence type="predicted"/>
<reference evidence="2 3" key="1">
    <citation type="submission" date="2020-02" db="EMBL/GenBank/DDBJ databases">
        <title>Comparative genomics of sulfur disproportionating microorganisms.</title>
        <authorList>
            <person name="Ward L.M."/>
            <person name="Bertran E."/>
            <person name="Johnston D.T."/>
        </authorList>
    </citation>
    <scope>NUCLEOTIDE SEQUENCE [LARGE SCALE GENOMIC DNA]</scope>
    <source>
        <strain evidence="2 3">DSM 3696</strain>
    </source>
</reference>
<dbReference type="Pfam" id="PF20068">
    <property type="entry name" value="Amphi-Trp"/>
    <property type="match status" value="1"/>
</dbReference>
<dbReference type="Proteomes" id="UP000469724">
    <property type="component" value="Unassembled WGS sequence"/>
</dbReference>